<proteinExistence type="predicted"/>
<organism evidence="2 3">
    <name type="scientific">Trifolium subterraneum</name>
    <name type="common">Subterranean clover</name>
    <dbReference type="NCBI Taxonomy" id="3900"/>
    <lineage>
        <taxon>Eukaryota</taxon>
        <taxon>Viridiplantae</taxon>
        <taxon>Streptophyta</taxon>
        <taxon>Embryophyta</taxon>
        <taxon>Tracheophyta</taxon>
        <taxon>Spermatophyta</taxon>
        <taxon>Magnoliopsida</taxon>
        <taxon>eudicotyledons</taxon>
        <taxon>Gunneridae</taxon>
        <taxon>Pentapetalae</taxon>
        <taxon>rosids</taxon>
        <taxon>fabids</taxon>
        <taxon>Fabales</taxon>
        <taxon>Fabaceae</taxon>
        <taxon>Papilionoideae</taxon>
        <taxon>50 kb inversion clade</taxon>
        <taxon>NPAAA clade</taxon>
        <taxon>Hologalegina</taxon>
        <taxon>IRL clade</taxon>
        <taxon>Trifolieae</taxon>
        <taxon>Trifolium</taxon>
    </lineage>
</organism>
<dbReference type="AlphaFoldDB" id="A0A2Z6M900"/>
<sequence>MLEAAKEFIRAVGSEIFEDHYGDTISHRIHSTTKLRVPEGISDWVVCVIQNRSVGKDEDQMGGGSDHNCGGSKPLQEGRDFTNKRESSDCSRPGTTTG</sequence>
<dbReference type="Proteomes" id="UP000242715">
    <property type="component" value="Unassembled WGS sequence"/>
</dbReference>
<gene>
    <name evidence="2" type="ORF">TSUD_165120</name>
</gene>
<feature type="compositionally biased region" description="Basic and acidic residues" evidence="1">
    <location>
        <begin position="76"/>
        <end position="89"/>
    </location>
</feature>
<reference evidence="3" key="1">
    <citation type="journal article" date="2017" name="Front. Plant Sci.">
        <title>Climate Clever Clovers: New Paradigm to Reduce the Environmental Footprint of Ruminants by Breeding Low Methanogenic Forages Utilizing Haplotype Variation.</title>
        <authorList>
            <person name="Kaur P."/>
            <person name="Appels R."/>
            <person name="Bayer P.E."/>
            <person name="Keeble-Gagnere G."/>
            <person name="Wang J."/>
            <person name="Hirakawa H."/>
            <person name="Shirasawa K."/>
            <person name="Vercoe P."/>
            <person name="Stefanova K."/>
            <person name="Durmic Z."/>
            <person name="Nichols P."/>
            <person name="Revell C."/>
            <person name="Isobe S.N."/>
            <person name="Edwards D."/>
            <person name="Erskine W."/>
        </authorList>
    </citation>
    <scope>NUCLEOTIDE SEQUENCE [LARGE SCALE GENOMIC DNA]</scope>
    <source>
        <strain evidence="3">cv. Daliak</strain>
    </source>
</reference>
<feature type="region of interest" description="Disordered" evidence="1">
    <location>
        <begin position="55"/>
        <end position="98"/>
    </location>
</feature>
<name>A0A2Z6M900_TRISU</name>
<accession>A0A2Z6M900</accession>
<protein>
    <submittedName>
        <fullName evidence="2">Uncharacterized protein</fullName>
    </submittedName>
</protein>
<keyword evidence="3" id="KW-1185">Reference proteome</keyword>
<evidence type="ECO:0000256" key="1">
    <source>
        <dbReference type="SAM" id="MobiDB-lite"/>
    </source>
</evidence>
<evidence type="ECO:0000313" key="2">
    <source>
        <dbReference type="EMBL" id="GAU28994.1"/>
    </source>
</evidence>
<dbReference type="EMBL" id="DF973386">
    <property type="protein sequence ID" value="GAU28994.1"/>
    <property type="molecule type" value="Genomic_DNA"/>
</dbReference>
<evidence type="ECO:0000313" key="3">
    <source>
        <dbReference type="Proteomes" id="UP000242715"/>
    </source>
</evidence>